<accession>A0ACB8E9L7</accession>
<organism evidence="1 2">
    <name type="scientific">Sphaerodactylus townsendi</name>
    <dbReference type="NCBI Taxonomy" id="933632"/>
    <lineage>
        <taxon>Eukaryota</taxon>
        <taxon>Metazoa</taxon>
        <taxon>Chordata</taxon>
        <taxon>Craniata</taxon>
        <taxon>Vertebrata</taxon>
        <taxon>Euteleostomi</taxon>
        <taxon>Lepidosauria</taxon>
        <taxon>Squamata</taxon>
        <taxon>Bifurcata</taxon>
        <taxon>Gekkota</taxon>
        <taxon>Sphaerodactylidae</taxon>
        <taxon>Sphaerodactylus</taxon>
    </lineage>
</organism>
<evidence type="ECO:0000313" key="2">
    <source>
        <dbReference type="Proteomes" id="UP000827872"/>
    </source>
</evidence>
<sequence length="336" mass="38050">MVRCCMRAVTSLCPNRVFTRLGKQCTVLPTFSNLLISDRPYSAKKQSSKTKPKSGTKGKTSEPEPVRKRKRFKPVLLSEPTDDVYLTWYYQRPIYEAEVAVDMLKKFQELDFTYPRQHVYADITLDMSMGKKKPLEPFEATVLLPHRFVDDFHKVVAFTENAEEAALAKENGAAFAGGFELVKSILDGEIQADYYVAVPAMLNKINSLRTVLNDKHPRAKNGSVSYDIPKMLSFFRACHTYKVEADHRVQSPIATLDMPTDHIVADKLAILKGCVWLQSLAYGSFVTRLFIRSSTSEGLQLKFERFVPQPASKEKAEEKVTEGDADTDDEEMQEAK</sequence>
<dbReference type="Proteomes" id="UP000827872">
    <property type="component" value="Linkage Group LG10"/>
</dbReference>
<name>A0ACB8E9L7_9SAUR</name>
<keyword evidence="2" id="KW-1185">Reference proteome</keyword>
<evidence type="ECO:0000313" key="1">
    <source>
        <dbReference type="EMBL" id="KAH7988850.1"/>
    </source>
</evidence>
<dbReference type="EMBL" id="CM037623">
    <property type="protein sequence ID" value="KAH7988850.1"/>
    <property type="molecule type" value="Genomic_DNA"/>
</dbReference>
<protein>
    <submittedName>
        <fullName evidence="1">Uncharacterized protein</fullName>
    </submittedName>
</protein>
<gene>
    <name evidence="1" type="ORF">K3G42_022974</name>
</gene>
<comment type="caution">
    <text evidence="1">The sequence shown here is derived from an EMBL/GenBank/DDBJ whole genome shotgun (WGS) entry which is preliminary data.</text>
</comment>
<reference evidence="1" key="1">
    <citation type="submission" date="2021-08" db="EMBL/GenBank/DDBJ databases">
        <title>The first chromosome-level gecko genome reveals the dynamic sex chromosomes of Neotropical dwarf geckos (Sphaerodactylidae: Sphaerodactylus).</title>
        <authorList>
            <person name="Pinto B.J."/>
            <person name="Keating S.E."/>
            <person name="Gamble T."/>
        </authorList>
    </citation>
    <scope>NUCLEOTIDE SEQUENCE</scope>
    <source>
        <strain evidence="1">TG3544</strain>
    </source>
</reference>
<proteinExistence type="predicted"/>